<dbReference type="Pfam" id="PF13336">
    <property type="entry name" value="AcetylCoA_hyd_C"/>
    <property type="match status" value="1"/>
</dbReference>
<keyword evidence="2" id="KW-0808">Transferase</keyword>
<evidence type="ECO:0000256" key="2">
    <source>
        <dbReference type="ARBA" id="ARBA00022679"/>
    </source>
</evidence>
<dbReference type="InterPro" id="IPR046433">
    <property type="entry name" value="ActCoA_hydro"/>
</dbReference>
<dbReference type="STRING" id="53468.A0A0R3U1L0"/>
<sequence length="482" mass="53227">MLRSILRVPSLSSTFVRNFYGARIQVTPNLVEPSASIPGKHPKWAYRGEDMFSQLCESIVSLLLTSLDGNVYVQGGVGTPHALLNELKNYVMDRGLRGITLHQFFPRGKLSVLEPECSKFIRINSLFATRSCRDAINNGEADFVPISLSEIPHLFRRQHFTLDLALIQVSPPNQHGFCCLCAGVDINRAAIQNSRIVVAQVNPNTPTTFGDTTVHISKIDYIFYDSSPLQEFDIPEFTEVDSKVGKIIAENLIDDGDTCQFGIGRIPYATSMHLKNHKNLGIHTDMLSTEVVNLWNAGCISNSTKNVRRGRIVASFVVGKKELFDFIHENPSVNLCDIAWTNAPEVIARNPNVAAVNACLETDLGGQIVSSTYGNEIRSGVGGQEDFIRGASWSEGGKPILCMRSLTPSGESAIRPFLTKGTAVVCSRALVRYIVTEYGIAYLFGKNLRQRAHALIKIAHPDFREELEKAAFDILKTMPSPD</sequence>
<dbReference type="InterPro" id="IPR038460">
    <property type="entry name" value="AcetylCoA_hyd_C_sf"/>
</dbReference>
<dbReference type="Gene3D" id="3.40.1080.20">
    <property type="entry name" value="Acetyl-CoA hydrolase/transferase C-terminal domain"/>
    <property type="match status" value="1"/>
</dbReference>
<dbReference type="OrthoDB" id="6247376at2759"/>
<dbReference type="Proteomes" id="UP000267029">
    <property type="component" value="Unassembled WGS sequence"/>
</dbReference>
<dbReference type="InterPro" id="IPR003702">
    <property type="entry name" value="ActCoA_hydro_N"/>
</dbReference>
<dbReference type="SUPFAM" id="SSF100950">
    <property type="entry name" value="NagB/RpiA/CoA transferase-like"/>
    <property type="match status" value="2"/>
</dbReference>
<dbReference type="Gene3D" id="3.40.1080.10">
    <property type="entry name" value="Glutaconate Coenzyme A-transferase"/>
    <property type="match status" value="1"/>
</dbReference>
<reference evidence="5 6" key="1">
    <citation type="submission" date="2018-10" db="EMBL/GenBank/DDBJ databases">
        <authorList>
            <consortium name="Pathogen Informatics"/>
        </authorList>
    </citation>
    <scope>NUCLEOTIDE SEQUENCE [LARGE SCALE GENOMIC DNA]</scope>
</reference>
<dbReference type="PANTHER" id="PTHR21432">
    <property type="entry name" value="ACETYL-COA HYDROLASE-RELATED"/>
    <property type="match status" value="1"/>
</dbReference>
<dbReference type="InterPro" id="IPR026888">
    <property type="entry name" value="AcetylCoA_hyd_C"/>
</dbReference>
<keyword evidence="6" id="KW-1185">Reference proteome</keyword>
<evidence type="ECO:0000313" key="5">
    <source>
        <dbReference type="EMBL" id="VDD74258.1"/>
    </source>
</evidence>
<evidence type="ECO:0000313" key="6">
    <source>
        <dbReference type="Proteomes" id="UP000267029"/>
    </source>
</evidence>
<protein>
    <submittedName>
        <fullName evidence="5">Uncharacterized protein</fullName>
    </submittedName>
</protein>
<comment type="similarity">
    <text evidence="1">Belongs to the acetyl-CoA hydrolase/transferase family.</text>
</comment>
<dbReference type="PANTHER" id="PTHR21432:SF20">
    <property type="entry name" value="ACETYL-COA HYDROLASE"/>
    <property type="match status" value="1"/>
</dbReference>
<accession>A0A0R3U1L0</accession>
<dbReference type="GO" id="GO:0005739">
    <property type="term" value="C:mitochondrion"/>
    <property type="evidence" value="ECO:0007669"/>
    <property type="project" value="TreeGrafter"/>
</dbReference>
<evidence type="ECO:0000259" key="3">
    <source>
        <dbReference type="Pfam" id="PF02550"/>
    </source>
</evidence>
<evidence type="ECO:0000259" key="4">
    <source>
        <dbReference type="Pfam" id="PF13336"/>
    </source>
</evidence>
<organism evidence="5 6">
    <name type="scientific">Mesocestoides corti</name>
    <name type="common">Flatworm</name>
    <dbReference type="NCBI Taxonomy" id="53468"/>
    <lineage>
        <taxon>Eukaryota</taxon>
        <taxon>Metazoa</taxon>
        <taxon>Spiralia</taxon>
        <taxon>Lophotrochozoa</taxon>
        <taxon>Platyhelminthes</taxon>
        <taxon>Cestoda</taxon>
        <taxon>Eucestoda</taxon>
        <taxon>Cyclophyllidea</taxon>
        <taxon>Mesocestoididae</taxon>
        <taxon>Mesocestoides</taxon>
    </lineage>
</organism>
<feature type="domain" description="Acetyl-CoA hydrolase/transferase C-terminal" evidence="4">
    <location>
        <begin position="319"/>
        <end position="471"/>
    </location>
</feature>
<dbReference type="AlphaFoldDB" id="A0A0R3U1L0"/>
<name>A0A0R3U1L0_MESCO</name>
<dbReference type="GO" id="GO:0008775">
    <property type="term" value="F:acetate CoA-transferase activity"/>
    <property type="evidence" value="ECO:0007669"/>
    <property type="project" value="InterPro"/>
</dbReference>
<dbReference type="Pfam" id="PF02550">
    <property type="entry name" value="AcetylCoA_hydro"/>
    <property type="match status" value="1"/>
</dbReference>
<dbReference type="Gene3D" id="3.30.750.70">
    <property type="entry name" value="4-hydroxybutyrate coenzyme like domains"/>
    <property type="match status" value="1"/>
</dbReference>
<feature type="domain" description="Acetyl-CoA hydrolase/transferase N-terminal" evidence="3">
    <location>
        <begin position="103"/>
        <end position="226"/>
    </location>
</feature>
<dbReference type="GO" id="GO:0006083">
    <property type="term" value="P:acetate metabolic process"/>
    <property type="evidence" value="ECO:0007669"/>
    <property type="project" value="InterPro"/>
</dbReference>
<dbReference type="EMBL" id="UXSR01000020">
    <property type="protein sequence ID" value="VDD74258.1"/>
    <property type="molecule type" value="Genomic_DNA"/>
</dbReference>
<proteinExistence type="inferred from homology"/>
<evidence type="ECO:0000256" key="1">
    <source>
        <dbReference type="ARBA" id="ARBA00009632"/>
    </source>
</evidence>
<dbReference type="InterPro" id="IPR037171">
    <property type="entry name" value="NagB/RpiA_transferase-like"/>
</dbReference>
<gene>
    <name evidence="5" type="ORF">MCOS_LOCUS261</name>
</gene>